<evidence type="ECO:0000256" key="1">
    <source>
        <dbReference type="SAM" id="MobiDB-lite"/>
    </source>
</evidence>
<feature type="non-terminal residue" evidence="3">
    <location>
        <position position="1"/>
    </location>
</feature>
<feature type="domain" description="RIN4 pathogenic type III effector avirulence factor Avr cleavage site" evidence="2">
    <location>
        <begin position="10"/>
        <end position="42"/>
    </location>
</feature>
<dbReference type="EMBL" id="JAGKQH010000002">
    <property type="protein sequence ID" value="KAG6605945.1"/>
    <property type="molecule type" value="Genomic_DNA"/>
</dbReference>
<proteinExistence type="predicted"/>
<evidence type="ECO:0000313" key="3">
    <source>
        <dbReference type="EMBL" id="KAG6605945.1"/>
    </source>
</evidence>
<dbReference type="Pfam" id="PF05627">
    <property type="entry name" value="AvrRpt-cleavage"/>
    <property type="match status" value="1"/>
</dbReference>
<keyword evidence="4" id="KW-1185">Reference proteome</keyword>
<dbReference type="PANTHER" id="PTHR33882:SF11">
    <property type="entry name" value="RPM1-INTERACTING PROTEIN 4 (RIN4) FAMILY PROTEIN"/>
    <property type="match status" value="1"/>
</dbReference>
<feature type="compositionally biased region" description="Basic residues" evidence="1">
    <location>
        <begin position="71"/>
        <end position="99"/>
    </location>
</feature>
<accession>A0AAV6P3G8</accession>
<comment type="caution">
    <text evidence="3">The sequence shown here is derived from an EMBL/GenBank/DDBJ whole genome shotgun (WGS) entry which is preliminary data.</text>
</comment>
<dbReference type="Proteomes" id="UP000685013">
    <property type="component" value="Chromosome 2"/>
</dbReference>
<feature type="region of interest" description="Disordered" evidence="1">
    <location>
        <begin position="70"/>
        <end position="99"/>
    </location>
</feature>
<feature type="region of interest" description="Disordered" evidence="1">
    <location>
        <begin position="1"/>
        <end position="22"/>
    </location>
</feature>
<sequence length="126" mass="15075">MDTRAEKNNRWKSVPEFGGWDHNAPGASNYSVVFSQARANRKQQKTDLTEFKRASLGNEREMMAMADKHLRQQNHHHHRHHSHNSHHSRYEHHPQYQHRLRPHQHDPVVPQKKKKILTYINCCIRP</sequence>
<name>A0AAV6P3G8_9ROSI</name>
<dbReference type="InterPro" id="IPR008700">
    <property type="entry name" value="TypeIII_avirulence_cleave"/>
</dbReference>
<organism evidence="3 4">
    <name type="scientific">Cucurbita argyrosperma subsp. sororia</name>
    <dbReference type="NCBI Taxonomy" id="37648"/>
    <lineage>
        <taxon>Eukaryota</taxon>
        <taxon>Viridiplantae</taxon>
        <taxon>Streptophyta</taxon>
        <taxon>Embryophyta</taxon>
        <taxon>Tracheophyta</taxon>
        <taxon>Spermatophyta</taxon>
        <taxon>Magnoliopsida</taxon>
        <taxon>eudicotyledons</taxon>
        <taxon>Gunneridae</taxon>
        <taxon>Pentapetalae</taxon>
        <taxon>rosids</taxon>
        <taxon>fabids</taxon>
        <taxon>Cucurbitales</taxon>
        <taxon>Cucurbitaceae</taxon>
        <taxon>Cucurbiteae</taxon>
        <taxon>Cucurbita</taxon>
    </lineage>
</organism>
<evidence type="ECO:0000313" key="4">
    <source>
        <dbReference type="Proteomes" id="UP000685013"/>
    </source>
</evidence>
<gene>
    <name evidence="3" type="ORF">SDJN03_03262</name>
</gene>
<evidence type="ECO:0000259" key="2">
    <source>
        <dbReference type="Pfam" id="PF05627"/>
    </source>
</evidence>
<protein>
    <recommendedName>
        <fullName evidence="2">RIN4 pathogenic type III effector avirulence factor Avr cleavage site domain-containing protein</fullName>
    </recommendedName>
</protein>
<dbReference type="PANTHER" id="PTHR33882">
    <property type="entry name" value="PATHOGENIC TYPE III EFFECTOR AVIRULENCE FACTOR AVR AVRRPT-CLEAVAGE: CLEAVAGE SITE PROTEIN"/>
    <property type="match status" value="1"/>
</dbReference>
<dbReference type="AlphaFoldDB" id="A0AAV6P3G8"/>
<reference evidence="3 4" key="1">
    <citation type="journal article" date="2021" name="Hortic Res">
        <title>The domestication of Cucurbita argyrosperma as revealed by the genome of its wild relative.</title>
        <authorList>
            <person name="Barrera-Redondo J."/>
            <person name="Sanchez-de la Vega G."/>
            <person name="Aguirre-Liguori J.A."/>
            <person name="Castellanos-Morales G."/>
            <person name="Gutierrez-Guerrero Y.T."/>
            <person name="Aguirre-Dugua X."/>
            <person name="Aguirre-Planter E."/>
            <person name="Tenaillon M.I."/>
            <person name="Lira-Saade R."/>
            <person name="Eguiarte L.E."/>
        </authorList>
    </citation>
    <scope>NUCLEOTIDE SEQUENCE [LARGE SCALE GENOMIC DNA]</scope>
    <source>
        <strain evidence="3">JBR-2021</strain>
    </source>
</reference>